<accession>A0ABS6Q560</accession>
<protein>
    <submittedName>
        <fullName evidence="1">Uncharacterized protein</fullName>
    </submittedName>
</protein>
<evidence type="ECO:0000313" key="2">
    <source>
        <dbReference type="Proteomes" id="UP000609530"/>
    </source>
</evidence>
<dbReference type="Proteomes" id="UP000609530">
    <property type="component" value="Unassembled WGS sequence"/>
</dbReference>
<keyword evidence="2" id="KW-1185">Reference proteome</keyword>
<comment type="caution">
    <text evidence="1">The sequence shown here is derived from an EMBL/GenBank/DDBJ whole genome shotgun (WGS) entry which is preliminary data.</text>
</comment>
<evidence type="ECO:0000313" key="1">
    <source>
        <dbReference type="EMBL" id="MBV4489323.1"/>
    </source>
</evidence>
<gene>
    <name evidence="1" type="ORF">HU760_001795</name>
</gene>
<sequence>MNQRNKPDLLWVLVFIFGLGVVTTGYAQGFWERKLDSAYQMPVDASQPQR</sequence>
<organism evidence="1 2">
    <name type="scientific">Pseudomonas oryzicola</name>
    <dbReference type="NCBI Taxonomy" id="485876"/>
    <lineage>
        <taxon>Bacteria</taxon>
        <taxon>Pseudomonadati</taxon>
        <taxon>Pseudomonadota</taxon>
        <taxon>Gammaproteobacteria</taxon>
        <taxon>Pseudomonadales</taxon>
        <taxon>Pseudomonadaceae</taxon>
        <taxon>Pseudomonas</taxon>
    </lineage>
</organism>
<reference evidence="1 2" key="1">
    <citation type="journal article" date="2020" name="Microorganisms">
        <title>Reliable Identification of Environmental Pseudomonas Isolates Using the rpoD Gene.</title>
        <authorList>
            <consortium name="The Broad Institute Genome Sequencing Platform"/>
            <person name="Girard L."/>
            <person name="Lood C."/>
            <person name="Rokni-Zadeh H."/>
            <person name="van Noort V."/>
            <person name="Lavigne R."/>
            <person name="De Mot R."/>
        </authorList>
    </citation>
    <scope>NUCLEOTIDE SEQUENCE [LARGE SCALE GENOMIC DNA]</scope>
    <source>
        <strain evidence="1 2">RD9SR1</strain>
    </source>
</reference>
<proteinExistence type="predicted"/>
<name>A0ABS6Q560_9PSED</name>
<dbReference type="EMBL" id="JABWRZ020000001">
    <property type="protein sequence ID" value="MBV4489323.1"/>
    <property type="molecule type" value="Genomic_DNA"/>
</dbReference>
<dbReference type="RefSeq" id="WP_186671975.1">
    <property type="nucleotide sequence ID" value="NZ_JABWRZ020000001.1"/>
</dbReference>